<comment type="caution">
    <text evidence="1">The sequence shown here is derived from an EMBL/GenBank/DDBJ whole genome shotgun (WGS) entry which is preliminary data.</text>
</comment>
<gene>
    <name evidence="1" type="ORF">P879_09490</name>
</gene>
<keyword evidence="2" id="KW-1185">Reference proteome</keyword>
<proteinExistence type="predicted"/>
<protein>
    <submittedName>
        <fullName evidence="1">Uncharacterized protein</fullName>
    </submittedName>
</protein>
<reference evidence="1 2" key="1">
    <citation type="submission" date="2019-07" db="EMBL/GenBank/DDBJ databases">
        <title>Annotation for the trematode Paragonimus westermani.</title>
        <authorList>
            <person name="Choi Y.-J."/>
        </authorList>
    </citation>
    <scope>NUCLEOTIDE SEQUENCE [LARGE SCALE GENOMIC DNA]</scope>
    <source>
        <strain evidence="1">180907_Pwestermani</strain>
    </source>
</reference>
<evidence type="ECO:0000313" key="2">
    <source>
        <dbReference type="Proteomes" id="UP000699462"/>
    </source>
</evidence>
<evidence type="ECO:0000313" key="1">
    <source>
        <dbReference type="EMBL" id="KAF8568468.1"/>
    </source>
</evidence>
<accession>A0A8T0DN83</accession>
<dbReference type="AlphaFoldDB" id="A0A8T0DN83"/>
<organism evidence="1 2">
    <name type="scientific">Paragonimus westermani</name>
    <dbReference type="NCBI Taxonomy" id="34504"/>
    <lineage>
        <taxon>Eukaryota</taxon>
        <taxon>Metazoa</taxon>
        <taxon>Spiralia</taxon>
        <taxon>Lophotrochozoa</taxon>
        <taxon>Platyhelminthes</taxon>
        <taxon>Trematoda</taxon>
        <taxon>Digenea</taxon>
        <taxon>Plagiorchiida</taxon>
        <taxon>Troglotremata</taxon>
        <taxon>Troglotrematidae</taxon>
        <taxon>Paragonimus</taxon>
    </lineage>
</organism>
<dbReference type="Proteomes" id="UP000699462">
    <property type="component" value="Unassembled WGS sequence"/>
</dbReference>
<sequence length="99" mass="10675">MTVHLPVLTRKRLSSINSAAQCVMSDMLTVISLVQKHVTKSLGKTAVLSNLLHFSTESLSGIKILLESARSDWDPSDITDAGFTADTVEEMTTALLTGK</sequence>
<dbReference type="EMBL" id="JTDF01002764">
    <property type="protein sequence ID" value="KAF8568468.1"/>
    <property type="molecule type" value="Genomic_DNA"/>
</dbReference>
<name>A0A8T0DN83_9TREM</name>